<accession>A0ABR9VRA3</accession>
<reference evidence="1 2" key="1">
    <citation type="submission" date="2020-10" db="EMBL/GenBank/DDBJ databases">
        <authorList>
            <person name="Castelo-Branco R."/>
            <person name="Eusebio N."/>
            <person name="Adriana R."/>
            <person name="Vieira A."/>
            <person name="Brugerolle De Fraissinette N."/>
            <person name="Rezende De Castro R."/>
            <person name="Schneider M.P."/>
            <person name="Vasconcelos V."/>
            <person name="Leao P.N."/>
        </authorList>
    </citation>
    <scope>NUCLEOTIDE SEQUENCE [LARGE SCALE GENOMIC DNA]</scope>
    <source>
        <strain evidence="1 2">LEGE 00031</strain>
    </source>
</reference>
<dbReference type="Proteomes" id="UP000658720">
    <property type="component" value="Unassembled WGS sequence"/>
</dbReference>
<sequence length="182" mass="21333">MSFIANHQQKFTDLMFNLENQEQLKKQANGGNSIIFSYPPYEEYLYIQKAKEIYRNKVEFIDISRLFVNFIDQGTWEEFRDYYNDFRSSPHLVFHSDDADIDLFDLIISEIKIACENDRIPFLIRTGCLLGTGIDNVNIMEHPVVMGLAHPLVVFYPSIIENSNLYFLGFKSASNYRCILIY</sequence>
<protein>
    <submittedName>
        <fullName evidence="1">Uncharacterized protein</fullName>
    </submittedName>
</protein>
<gene>
    <name evidence="1" type="ORF">IQ217_08370</name>
</gene>
<dbReference type="EMBL" id="JADEVV010000019">
    <property type="protein sequence ID" value="MBE9253857.1"/>
    <property type="molecule type" value="Genomic_DNA"/>
</dbReference>
<keyword evidence="2" id="KW-1185">Reference proteome</keyword>
<name>A0ABR9VRA3_9SYNC</name>
<proteinExistence type="predicted"/>
<comment type="caution">
    <text evidence="1">The sequence shown here is derived from an EMBL/GenBank/DDBJ whole genome shotgun (WGS) entry which is preliminary data.</text>
</comment>
<dbReference type="RefSeq" id="WP_194019595.1">
    <property type="nucleotide sequence ID" value="NZ_JADEVV010000019.1"/>
</dbReference>
<evidence type="ECO:0000313" key="1">
    <source>
        <dbReference type="EMBL" id="MBE9253857.1"/>
    </source>
</evidence>
<evidence type="ECO:0000313" key="2">
    <source>
        <dbReference type="Proteomes" id="UP000658720"/>
    </source>
</evidence>
<organism evidence="1 2">
    <name type="scientific">Synechocystis salina LEGE 00031</name>
    <dbReference type="NCBI Taxonomy" id="1828736"/>
    <lineage>
        <taxon>Bacteria</taxon>
        <taxon>Bacillati</taxon>
        <taxon>Cyanobacteriota</taxon>
        <taxon>Cyanophyceae</taxon>
        <taxon>Synechococcales</taxon>
        <taxon>Merismopediaceae</taxon>
        <taxon>Synechocystis</taxon>
    </lineage>
</organism>